<feature type="transmembrane region" description="Helical" evidence="8">
    <location>
        <begin position="300"/>
        <end position="320"/>
    </location>
</feature>
<evidence type="ECO:0000256" key="3">
    <source>
        <dbReference type="ARBA" id="ARBA00022448"/>
    </source>
</evidence>
<dbReference type="SUPFAM" id="SSF103473">
    <property type="entry name" value="MFS general substrate transporter"/>
    <property type="match status" value="1"/>
</dbReference>
<feature type="transmembrane region" description="Helical" evidence="8">
    <location>
        <begin position="134"/>
        <end position="152"/>
    </location>
</feature>
<evidence type="ECO:0000256" key="8">
    <source>
        <dbReference type="SAM" id="Phobius"/>
    </source>
</evidence>
<reference evidence="10" key="1">
    <citation type="submission" date="2022-07" db="EMBL/GenBank/DDBJ databases">
        <title>Draft genome sequence of Zalerion maritima ATCC 34329, a (micro)plastics degrading marine fungus.</title>
        <authorList>
            <person name="Paco A."/>
            <person name="Goncalves M.F.M."/>
            <person name="Rocha-Santos T.A.P."/>
            <person name="Alves A."/>
        </authorList>
    </citation>
    <scope>NUCLEOTIDE SEQUENCE</scope>
    <source>
        <strain evidence="10">ATCC 34329</strain>
    </source>
</reference>
<name>A0AAD5RJ67_9PEZI</name>
<comment type="caution">
    <text evidence="10">The sequence shown here is derived from an EMBL/GenBank/DDBJ whole genome shotgun (WGS) entry which is preliminary data.</text>
</comment>
<feature type="transmembrane region" description="Helical" evidence="8">
    <location>
        <begin position="191"/>
        <end position="211"/>
    </location>
</feature>
<accession>A0AAD5RJ67</accession>
<dbReference type="PRINTS" id="PR01035">
    <property type="entry name" value="TCRTETA"/>
</dbReference>
<dbReference type="PANTHER" id="PTHR23506:SF23">
    <property type="entry name" value="GH10249P"/>
    <property type="match status" value="1"/>
</dbReference>
<feature type="transmembrane region" description="Helical" evidence="8">
    <location>
        <begin position="332"/>
        <end position="351"/>
    </location>
</feature>
<evidence type="ECO:0000256" key="6">
    <source>
        <dbReference type="ARBA" id="ARBA00023136"/>
    </source>
</evidence>
<feature type="domain" description="Major facilitator superfamily (MFS) profile" evidence="9">
    <location>
        <begin position="30"/>
        <end position="490"/>
    </location>
</feature>
<feature type="transmembrane region" description="Helical" evidence="8">
    <location>
        <begin position="107"/>
        <end position="128"/>
    </location>
</feature>
<dbReference type="InterPro" id="IPR050930">
    <property type="entry name" value="MFS_Vesicular_Transporter"/>
</dbReference>
<sequence length="506" mass="54222">MAPVFASLEHFFLGSATSNPPFLLSFRSSTTLIVFTVCLAIFTDLFLYGLMVPVIPFSISVQAGIPDDEVQEWTAILLACYSGALFVGSPVAGFIADKTHTRRLPLLIGLVALAVSTLMLMLGTNIAALVVGRILQGLSAAVVWSVGLALLADTMGSKIGMAMGYVSIAMSAGLLVAPIIGGAVYENVGYYAVYYVAFGIIFFDIVLRLLLIEKKVALQWLSEEEPSTGPSESRIDAVPGEDIRNGKPADESEAEKRLSGNRGISPSQEETSGEESQTVPWKPKNPNIVLVRSKRTMATLYGIVVQAGLMMAFDTFLPLFVKSTFRWESTAAGLSLLPLFIPSMVSPVVGWASDRFGPKWPSMLGFVIAVPILICLRFVTQDTIGHKVLMCALLALLGVSLYFSSIPLMAEISYIIEDKERRHPGIFGKKGVYGIAYGLFNTFFALGGTIGSLVSGYLMEGPGWGTTMWVLGLWCASGGIVVGLWLGGGFEGSLKSRKKAAVDPAP</sequence>
<feature type="compositionally biased region" description="Low complexity" evidence="7">
    <location>
        <begin position="265"/>
        <end position="278"/>
    </location>
</feature>
<keyword evidence="11" id="KW-1185">Reference proteome</keyword>
<evidence type="ECO:0000313" key="10">
    <source>
        <dbReference type="EMBL" id="KAJ2894770.1"/>
    </source>
</evidence>
<feature type="transmembrane region" description="Helical" evidence="8">
    <location>
        <begin position="363"/>
        <end position="380"/>
    </location>
</feature>
<dbReference type="GO" id="GO:0016020">
    <property type="term" value="C:membrane"/>
    <property type="evidence" value="ECO:0007669"/>
    <property type="project" value="UniProtKB-SubCell"/>
</dbReference>
<feature type="transmembrane region" description="Helical" evidence="8">
    <location>
        <begin position="75"/>
        <end position="95"/>
    </location>
</feature>
<evidence type="ECO:0000259" key="9">
    <source>
        <dbReference type="PROSITE" id="PS50850"/>
    </source>
</evidence>
<proteinExistence type="inferred from homology"/>
<feature type="transmembrane region" description="Helical" evidence="8">
    <location>
        <begin position="431"/>
        <end position="457"/>
    </location>
</feature>
<evidence type="ECO:0000313" key="11">
    <source>
        <dbReference type="Proteomes" id="UP001201980"/>
    </source>
</evidence>
<gene>
    <name evidence="10" type="ORF">MKZ38_007230</name>
</gene>
<feature type="transmembrane region" description="Helical" evidence="8">
    <location>
        <begin position="469"/>
        <end position="490"/>
    </location>
</feature>
<evidence type="ECO:0000256" key="1">
    <source>
        <dbReference type="ARBA" id="ARBA00004141"/>
    </source>
</evidence>
<organism evidence="10 11">
    <name type="scientific">Zalerion maritima</name>
    <dbReference type="NCBI Taxonomy" id="339359"/>
    <lineage>
        <taxon>Eukaryota</taxon>
        <taxon>Fungi</taxon>
        <taxon>Dikarya</taxon>
        <taxon>Ascomycota</taxon>
        <taxon>Pezizomycotina</taxon>
        <taxon>Sordariomycetes</taxon>
        <taxon>Lulworthiomycetidae</taxon>
        <taxon>Lulworthiales</taxon>
        <taxon>Lulworthiaceae</taxon>
        <taxon>Zalerion</taxon>
    </lineage>
</organism>
<dbReference type="GO" id="GO:0022857">
    <property type="term" value="F:transmembrane transporter activity"/>
    <property type="evidence" value="ECO:0007669"/>
    <property type="project" value="InterPro"/>
</dbReference>
<dbReference type="InterPro" id="IPR011701">
    <property type="entry name" value="MFS"/>
</dbReference>
<feature type="region of interest" description="Disordered" evidence="7">
    <location>
        <begin position="223"/>
        <end position="281"/>
    </location>
</feature>
<dbReference type="AlphaFoldDB" id="A0AAD5RJ67"/>
<feature type="transmembrane region" description="Helical" evidence="8">
    <location>
        <begin position="32"/>
        <end position="55"/>
    </location>
</feature>
<comment type="similarity">
    <text evidence="2">Belongs to the major facilitator superfamily. Vesicular transporter family.</text>
</comment>
<dbReference type="Proteomes" id="UP001201980">
    <property type="component" value="Unassembled WGS sequence"/>
</dbReference>
<dbReference type="CDD" id="cd17325">
    <property type="entry name" value="MFS_MdtG_SLC18_like"/>
    <property type="match status" value="1"/>
</dbReference>
<evidence type="ECO:0000256" key="5">
    <source>
        <dbReference type="ARBA" id="ARBA00022989"/>
    </source>
</evidence>
<evidence type="ECO:0000256" key="7">
    <source>
        <dbReference type="SAM" id="MobiDB-lite"/>
    </source>
</evidence>
<dbReference type="InterPro" id="IPR036259">
    <property type="entry name" value="MFS_trans_sf"/>
</dbReference>
<dbReference type="EMBL" id="JAKWBI020000457">
    <property type="protein sequence ID" value="KAJ2894770.1"/>
    <property type="molecule type" value="Genomic_DNA"/>
</dbReference>
<protein>
    <submittedName>
        <fullName evidence="10">Major facilitator superfamily domain-containing protein</fullName>
    </submittedName>
</protein>
<dbReference type="PROSITE" id="PS50850">
    <property type="entry name" value="MFS"/>
    <property type="match status" value="1"/>
</dbReference>
<dbReference type="PANTHER" id="PTHR23506">
    <property type="entry name" value="GH10249P"/>
    <property type="match status" value="1"/>
</dbReference>
<keyword evidence="6 8" id="KW-0472">Membrane</keyword>
<dbReference type="InterPro" id="IPR001958">
    <property type="entry name" value="Tet-R_TetA/multi-R_MdtG-like"/>
</dbReference>
<feature type="transmembrane region" description="Helical" evidence="8">
    <location>
        <begin position="386"/>
        <end position="410"/>
    </location>
</feature>
<keyword evidence="4 8" id="KW-0812">Transmembrane</keyword>
<dbReference type="Pfam" id="PF07690">
    <property type="entry name" value="MFS_1"/>
    <property type="match status" value="1"/>
</dbReference>
<feature type="compositionally biased region" description="Basic and acidic residues" evidence="7">
    <location>
        <begin position="241"/>
        <end position="258"/>
    </location>
</feature>
<evidence type="ECO:0000256" key="4">
    <source>
        <dbReference type="ARBA" id="ARBA00022692"/>
    </source>
</evidence>
<dbReference type="Gene3D" id="1.20.1250.20">
    <property type="entry name" value="MFS general substrate transporter like domains"/>
    <property type="match status" value="1"/>
</dbReference>
<dbReference type="InterPro" id="IPR020846">
    <property type="entry name" value="MFS_dom"/>
</dbReference>
<feature type="transmembrane region" description="Helical" evidence="8">
    <location>
        <begin position="164"/>
        <end position="185"/>
    </location>
</feature>
<keyword evidence="3" id="KW-0813">Transport</keyword>
<evidence type="ECO:0000256" key="2">
    <source>
        <dbReference type="ARBA" id="ARBA00006829"/>
    </source>
</evidence>
<keyword evidence="5 8" id="KW-1133">Transmembrane helix</keyword>
<comment type="subcellular location">
    <subcellularLocation>
        <location evidence="1">Membrane</location>
        <topology evidence="1">Multi-pass membrane protein</topology>
    </subcellularLocation>
</comment>